<dbReference type="Proteomes" id="UP001596201">
    <property type="component" value="Unassembled WGS sequence"/>
</dbReference>
<feature type="region of interest" description="Disordered" evidence="8">
    <location>
        <begin position="132"/>
        <end position="158"/>
    </location>
</feature>
<dbReference type="RefSeq" id="WP_227228572.1">
    <property type="nucleotide sequence ID" value="NZ_JAJCVJ010000001.1"/>
</dbReference>
<evidence type="ECO:0000256" key="5">
    <source>
        <dbReference type="HAMAP-Rule" id="MF_00099"/>
    </source>
</evidence>
<sequence>MKALVVDDSQFMRTVVRKALEDADYEVVEASDGEKAVQATRAHDPDVITMDVEMPTMNGIDATEAIMSTQPTPILMLSAHTERGAEATFDALSKGAVDFLPKPDGEVSTDTGDLAIDLVEKVETVRSADVSAVTTAADSTGDGAADLADPDTTGDATADDIESSIGEVATEYVENPTIVLGASTGGPKVLQRVLYDLPRDIDARVLIVQHMPENFTARLAERLDSVSSYDVREADDGIRVGAGEAVLARGGKHMRVDSYGGGRIRLKTTDEEKVHGVRPAIDVTMHSAATTIDDPLVGVALTGMGQDGARGIKAIKQVGGTTIAQDEASSPVWGIPRSAVETGAVDSVVGATEIADAVVRALEE</sequence>
<name>A0ABD5R7U6_9EURY</name>
<dbReference type="Pfam" id="PF00072">
    <property type="entry name" value="Response_reg"/>
    <property type="match status" value="1"/>
</dbReference>
<keyword evidence="5 7" id="KW-0597">Phosphoprotein</keyword>
<organism evidence="11 12">
    <name type="scientific">Salinirubrum litoreum</name>
    <dbReference type="NCBI Taxonomy" id="1126234"/>
    <lineage>
        <taxon>Archaea</taxon>
        <taxon>Methanobacteriati</taxon>
        <taxon>Methanobacteriota</taxon>
        <taxon>Stenosarchaea group</taxon>
        <taxon>Halobacteria</taxon>
        <taxon>Halobacteriales</taxon>
        <taxon>Haloferacaceae</taxon>
        <taxon>Salinirubrum</taxon>
    </lineage>
</organism>
<dbReference type="SMART" id="SM00448">
    <property type="entry name" value="REC"/>
    <property type="match status" value="1"/>
</dbReference>
<dbReference type="PROSITE" id="PS50110">
    <property type="entry name" value="RESPONSE_REGULATORY"/>
    <property type="match status" value="1"/>
</dbReference>
<feature type="compositionally biased region" description="Low complexity" evidence="8">
    <location>
        <begin position="132"/>
        <end position="156"/>
    </location>
</feature>
<dbReference type="PANTHER" id="PTHR42872:SF6">
    <property type="entry name" value="PROTEIN-GLUTAMATE METHYLESTERASE_PROTEIN-GLUTAMINE GLUTAMINASE"/>
    <property type="match status" value="1"/>
</dbReference>
<comment type="domain">
    <text evidence="5">Contains a C-terminal catalytic domain, and an N-terminal region which modulates catalytic activity.</text>
</comment>
<dbReference type="GO" id="GO:0005737">
    <property type="term" value="C:cytoplasm"/>
    <property type="evidence" value="ECO:0007669"/>
    <property type="project" value="UniProtKB-SubCell"/>
</dbReference>
<dbReference type="AlphaFoldDB" id="A0ABD5R7U6"/>
<keyword evidence="3 5" id="KW-0378">Hydrolase</keyword>
<evidence type="ECO:0000256" key="7">
    <source>
        <dbReference type="PROSITE-ProRule" id="PRU00169"/>
    </source>
</evidence>
<gene>
    <name evidence="5" type="primary">cheB</name>
    <name evidence="11" type="ORF">ACFPJ5_03880</name>
</gene>
<dbReference type="NCBIfam" id="NF001965">
    <property type="entry name" value="PRK00742.1"/>
    <property type="match status" value="1"/>
</dbReference>
<feature type="active site" evidence="5 6">
    <location>
        <position position="307"/>
    </location>
</feature>
<dbReference type="EMBL" id="JBHSKX010000001">
    <property type="protein sequence ID" value="MFC5366065.1"/>
    <property type="molecule type" value="Genomic_DNA"/>
</dbReference>
<dbReference type="GO" id="GO:0008984">
    <property type="term" value="F:protein-glutamate methylesterase activity"/>
    <property type="evidence" value="ECO:0007669"/>
    <property type="project" value="UniProtKB-UniRule"/>
</dbReference>
<dbReference type="EC" id="3.5.1.44" evidence="5"/>
<dbReference type="PROSITE" id="PS50122">
    <property type="entry name" value="CHEB"/>
    <property type="match status" value="1"/>
</dbReference>
<accession>A0ABD5R7U6</accession>
<evidence type="ECO:0000256" key="4">
    <source>
        <dbReference type="ARBA" id="ARBA00048267"/>
    </source>
</evidence>
<feature type="active site" evidence="5 6">
    <location>
        <position position="210"/>
    </location>
</feature>
<feature type="domain" description="Response regulatory" evidence="9">
    <location>
        <begin position="2"/>
        <end position="117"/>
    </location>
</feature>
<dbReference type="InterPro" id="IPR035909">
    <property type="entry name" value="CheB_C"/>
</dbReference>
<protein>
    <recommendedName>
        <fullName evidence="5">Protein-glutamate methylesterase/protein-glutamine glutaminase</fullName>
        <ecNumber evidence="5">3.1.1.61</ecNumber>
        <ecNumber evidence="5">3.5.1.44</ecNumber>
    </recommendedName>
</protein>
<evidence type="ECO:0000313" key="11">
    <source>
        <dbReference type="EMBL" id="MFC5366065.1"/>
    </source>
</evidence>
<dbReference type="InterPro" id="IPR008248">
    <property type="entry name" value="CheB-like"/>
</dbReference>
<comment type="subcellular location">
    <subcellularLocation>
        <location evidence="5">Cytoplasm</location>
    </subcellularLocation>
</comment>
<dbReference type="HAMAP" id="MF_00099">
    <property type="entry name" value="CheB_chemtxs"/>
    <property type="match status" value="1"/>
</dbReference>
<keyword evidence="12" id="KW-1185">Reference proteome</keyword>
<feature type="domain" description="CheB-type methylesterase" evidence="10">
    <location>
        <begin position="171"/>
        <end position="364"/>
    </location>
</feature>
<evidence type="ECO:0000256" key="6">
    <source>
        <dbReference type="PROSITE-ProRule" id="PRU00050"/>
    </source>
</evidence>
<comment type="function">
    <text evidence="5">Involved in chemotaxis. Part of a chemotaxis signal transduction system that modulates chemotaxis in response to various stimuli. Catalyzes the demethylation of specific methylglutamate residues introduced into the chemoreceptors (methyl-accepting chemotaxis proteins or MCP) by CheR. Also mediates the irreversible deamidation of specific glutamine residues to glutamic acid.</text>
</comment>
<evidence type="ECO:0000313" key="12">
    <source>
        <dbReference type="Proteomes" id="UP001596201"/>
    </source>
</evidence>
<evidence type="ECO:0000256" key="8">
    <source>
        <dbReference type="SAM" id="MobiDB-lite"/>
    </source>
</evidence>
<evidence type="ECO:0000256" key="3">
    <source>
        <dbReference type="ARBA" id="ARBA00022801"/>
    </source>
</evidence>
<dbReference type="Pfam" id="PF01339">
    <property type="entry name" value="CheB_methylest"/>
    <property type="match status" value="1"/>
</dbReference>
<dbReference type="CDD" id="cd17541">
    <property type="entry name" value="REC_CheB-like"/>
    <property type="match status" value="1"/>
</dbReference>
<dbReference type="Gene3D" id="3.40.50.180">
    <property type="entry name" value="Methylesterase CheB, C-terminal domain"/>
    <property type="match status" value="1"/>
</dbReference>
<dbReference type="InterPro" id="IPR000673">
    <property type="entry name" value="Sig_transdc_resp-reg_Me-estase"/>
</dbReference>
<evidence type="ECO:0000256" key="1">
    <source>
        <dbReference type="ARBA" id="ARBA00022490"/>
    </source>
</evidence>
<dbReference type="CDD" id="cd16432">
    <property type="entry name" value="CheB_Rec"/>
    <property type="match status" value="1"/>
</dbReference>
<dbReference type="GO" id="GO:0000160">
    <property type="term" value="P:phosphorelay signal transduction system"/>
    <property type="evidence" value="ECO:0007669"/>
    <property type="project" value="UniProtKB-UniRule"/>
</dbReference>
<dbReference type="SUPFAM" id="SSF52738">
    <property type="entry name" value="Methylesterase CheB, C-terminal domain"/>
    <property type="match status" value="1"/>
</dbReference>
<keyword evidence="1 5" id="KW-0963">Cytoplasm</keyword>
<dbReference type="EC" id="3.1.1.61" evidence="5"/>
<feature type="active site" evidence="5 6">
    <location>
        <position position="183"/>
    </location>
</feature>
<dbReference type="PIRSF" id="PIRSF000876">
    <property type="entry name" value="RR_chemtxs_CheB"/>
    <property type="match status" value="1"/>
</dbReference>
<proteinExistence type="inferred from homology"/>
<comment type="PTM">
    <text evidence="5">Phosphorylated by CheA. Phosphorylation of the N-terminal regulatory domain activates the methylesterase activity.</text>
</comment>
<evidence type="ECO:0000259" key="9">
    <source>
        <dbReference type="PROSITE" id="PS50110"/>
    </source>
</evidence>
<comment type="similarity">
    <text evidence="5">Belongs to the CheB family.</text>
</comment>
<dbReference type="GO" id="GO:0050568">
    <property type="term" value="F:protein-glutamine glutaminase activity"/>
    <property type="evidence" value="ECO:0007669"/>
    <property type="project" value="UniProtKB-UniRule"/>
</dbReference>
<keyword evidence="2 5" id="KW-0145">Chemotaxis</keyword>
<comment type="caution">
    <text evidence="11">The sequence shown here is derived from an EMBL/GenBank/DDBJ whole genome shotgun (WGS) entry which is preliminary data.</text>
</comment>
<dbReference type="GO" id="GO:0006935">
    <property type="term" value="P:chemotaxis"/>
    <property type="evidence" value="ECO:0007669"/>
    <property type="project" value="UniProtKB-UniRule"/>
</dbReference>
<evidence type="ECO:0000256" key="2">
    <source>
        <dbReference type="ARBA" id="ARBA00022500"/>
    </source>
</evidence>
<comment type="catalytic activity">
    <reaction evidence="5">
        <text>L-glutaminyl-[protein] + H2O = L-glutamyl-[protein] + NH4(+)</text>
        <dbReference type="Rhea" id="RHEA:16441"/>
        <dbReference type="Rhea" id="RHEA-COMP:10207"/>
        <dbReference type="Rhea" id="RHEA-COMP:10208"/>
        <dbReference type="ChEBI" id="CHEBI:15377"/>
        <dbReference type="ChEBI" id="CHEBI:28938"/>
        <dbReference type="ChEBI" id="CHEBI:29973"/>
        <dbReference type="ChEBI" id="CHEBI:30011"/>
        <dbReference type="EC" id="3.5.1.44"/>
    </reaction>
</comment>
<reference evidence="11 12" key="1">
    <citation type="journal article" date="2019" name="Int. J. Syst. Evol. Microbiol.">
        <title>The Global Catalogue of Microorganisms (GCM) 10K type strain sequencing project: providing services to taxonomists for standard genome sequencing and annotation.</title>
        <authorList>
            <consortium name="The Broad Institute Genomics Platform"/>
            <consortium name="The Broad Institute Genome Sequencing Center for Infectious Disease"/>
            <person name="Wu L."/>
            <person name="Ma J."/>
        </authorList>
    </citation>
    <scope>NUCLEOTIDE SEQUENCE [LARGE SCALE GENOMIC DNA]</scope>
    <source>
        <strain evidence="11 12">CGMCC 1.12237</strain>
    </source>
</reference>
<dbReference type="SUPFAM" id="SSF52172">
    <property type="entry name" value="CheY-like"/>
    <property type="match status" value="1"/>
</dbReference>
<evidence type="ECO:0000259" key="10">
    <source>
        <dbReference type="PROSITE" id="PS50122"/>
    </source>
</evidence>
<comment type="catalytic activity">
    <reaction evidence="4 5">
        <text>[protein]-L-glutamate 5-O-methyl ester + H2O = L-glutamyl-[protein] + methanol + H(+)</text>
        <dbReference type="Rhea" id="RHEA:23236"/>
        <dbReference type="Rhea" id="RHEA-COMP:10208"/>
        <dbReference type="Rhea" id="RHEA-COMP:10311"/>
        <dbReference type="ChEBI" id="CHEBI:15377"/>
        <dbReference type="ChEBI" id="CHEBI:15378"/>
        <dbReference type="ChEBI" id="CHEBI:17790"/>
        <dbReference type="ChEBI" id="CHEBI:29973"/>
        <dbReference type="ChEBI" id="CHEBI:82795"/>
        <dbReference type="EC" id="3.1.1.61"/>
    </reaction>
</comment>
<feature type="modified residue" description="4-aspartylphosphate" evidence="5 7">
    <location>
        <position position="51"/>
    </location>
</feature>
<dbReference type="Gene3D" id="3.40.50.2300">
    <property type="match status" value="1"/>
</dbReference>
<dbReference type="InterPro" id="IPR011006">
    <property type="entry name" value="CheY-like_superfamily"/>
</dbReference>
<dbReference type="InterPro" id="IPR001789">
    <property type="entry name" value="Sig_transdc_resp-reg_receiver"/>
</dbReference>
<dbReference type="PANTHER" id="PTHR42872">
    <property type="entry name" value="PROTEIN-GLUTAMATE METHYLESTERASE/PROTEIN-GLUTAMINE GLUTAMINASE"/>
    <property type="match status" value="1"/>
</dbReference>